<dbReference type="EMBL" id="CP006850">
    <property type="protein sequence ID" value="AHH15556.1"/>
    <property type="molecule type" value="Genomic_DNA"/>
</dbReference>
<name>W5TE89_9NOCA</name>
<dbReference type="OrthoDB" id="5183359at2"/>
<keyword evidence="2" id="KW-0238">DNA-binding</keyword>
<dbReference type="STRING" id="1415166.NONO_c07480"/>
<dbReference type="GO" id="GO:0003677">
    <property type="term" value="F:DNA binding"/>
    <property type="evidence" value="ECO:0007669"/>
    <property type="project" value="UniProtKB-KW"/>
</dbReference>
<dbReference type="Proteomes" id="UP000019150">
    <property type="component" value="Chromosome"/>
</dbReference>
<evidence type="ECO:0000313" key="6">
    <source>
        <dbReference type="Proteomes" id="UP000019150"/>
    </source>
</evidence>
<sequence>MFRSPRSGCAINAAVEVLGDQWTIIVLRDIIFGGRRHFRELLSRNDEGIASNILADRLQRLVASGLLTRDDAMRGQKAAYRLTAAGIDTVPIMVALGRWGARYRETTPELTIRAQLLADSPELTADLMDELREIYLDVPRPDPGKQRASVRLNEAYERALEHSPQL</sequence>
<organism evidence="5 6">
    <name type="scientific">Nocardia nova SH22a</name>
    <dbReference type="NCBI Taxonomy" id="1415166"/>
    <lineage>
        <taxon>Bacteria</taxon>
        <taxon>Bacillati</taxon>
        <taxon>Actinomycetota</taxon>
        <taxon>Actinomycetes</taxon>
        <taxon>Mycobacteriales</taxon>
        <taxon>Nocardiaceae</taxon>
        <taxon>Nocardia</taxon>
    </lineage>
</organism>
<dbReference type="Gene3D" id="1.10.10.10">
    <property type="entry name" value="Winged helix-like DNA-binding domain superfamily/Winged helix DNA-binding domain"/>
    <property type="match status" value="1"/>
</dbReference>
<evidence type="ECO:0000313" key="5">
    <source>
        <dbReference type="EMBL" id="AHH15556.1"/>
    </source>
</evidence>
<feature type="domain" description="HTH hxlR-type" evidence="4">
    <location>
        <begin position="9"/>
        <end position="108"/>
    </location>
</feature>
<dbReference type="eggNOG" id="COG1733">
    <property type="taxonomic scope" value="Bacteria"/>
</dbReference>
<dbReference type="PATRIC" id="fig|1415166.3.peg.758"/>
<dbReference type="PROSITE" id="PS51118">
    <property type="entry name" value="HTH_HXLR"/>
    <property type="match status" value="1"/>
</dbReference>
<keyword evidence="3" id="KW-0804">Transcription</keyword>
<keyword evidence="1" id="KW-0805">Transcription regulation</keyword>
<dbReference type="PANTHER" id="PTHR33204">
    <property type="entry name" value="TRANSCRIPTIONAL REGULATOR, MARR FAMILY"/>
    <property type="match status" value="1"/>
</dbReference>
<gene>
    <name evidence="5" type="ORF">NONO_c07480</name>
</gene>
<dbReference type="InterPro" id="IPR002577">
    <property type="entry name" value="HTH_HxlR"/>
</dbReference>
<evidence type="ECO:0000256" key="3">
    <source>
        <dbReference type="ARBA" id="ARBA00023163"/>
    </source>
</evidence>
<keyword evidence="6" id="KW-1185">Reference proteome</keyword>
<dbReference type="HOGENOM" id="CLU_111585_0_2_11"/>
<evidence type="ECO:0000259" key="4">
    <source>
        <dbReference type="PROSITE" id="PS51118"/>
    </source>
</evidence>
<proteinExistence type="predicted"/>
<dbReference type="SUPFAM" id="SSF46785">
    <property type="entry name" value="Winged helix' DNA-binding domain"/>
    <property type="match status" value="1"/>
</dbReference>
<evidence type="ECO:0000256" key="1">
    <source>
        <dbReference type="ARBA" id="ARBA00023015"/>
    </source>
</evidence>
<dbReference type="Pfam" id="PF01638">
    <property type="entry name" value="HxlR"/>
    <property type="match status" value="1"/>
</dbReference>
<dbReference type="AlphaFoldDB" id="W5TE89"/>
<dbReference type="RefSeq" id="WP_025347080.1">
    <property type="nucleotide sequence ID" value="NZ_CP006850.1"/>
</dbReference>
<accession>W5TE89</accession>
<dbReference type="InterPro" id="IPR036388">
    <property type="entry name" value="WH-like_DNA-bd_sf"/>
</dbReference>
<protein>
    <submittedName>
        <fullName evidence="5">Putative transcriptional regulator, HxlR family</fullName>
    </submittedName>
</protein>
<dbReference type="PANTHER" id="PTHR33204:SF18">
    <property type="entry name" value="TRANSCRIPTIONAL REGULATORY PROTEIN"/>
    <property type="match status" value="1"/>
</dbReference>
<evidence type="ECO:0000256" key="2">
    <source>
        <dbReference type="ARBA" id="ARBA00023125"/>
    </source>
</evidence>
<reference evidence="5 6" key="1">
    <citation type="journal article" date="2014" name="Appl. Environ. Microbiol.">
        <title>Insights into the Microbial Degradation of Rubber and Gutta-Percha by Analysis of the Complete Genome of Nocardia nova SH22a.</title>
        <authorList>
            <person name="Luo Q."/>
            <person name="Hiessl S."/>
            <person name="Poehlein A."/>
            <person name="Daniel R."/>
            <person name="Steinbuchel A."/>
        </authorList>
    </citation>
    <scope>NUCLEOTIDE SEQUENCE [LARGE SCALE GENOMIC DNA]</scope>
    <source>
        <strain evidence="5">SH22a</strain>
    </source>
</reference>
<dbReference type="KEGG" id="nno:NONO_c07480"/>
<dbReference type="InterPro" id="IPR036390">
    <property type="entry name" value="WH_DNA-bd_sf"/>
</dbReference>